<evidence type="ECO:0000256" key="1">
    <source>
        <dbReference type="SAM" id="SignalP"/>
    </source>
</evidence>
<comment type="caution">
    <text evidence="2">The sequence shown here is derived from an EMBL/GenBank/DDBJ whole genome shotgun (WGS) entry which is preliminary data.</text>
</comment>
<accession>A0A835YNB0</accession>
<protein>
    <recommendedName>
        <fullName evidence="4">Plastid lipid-associated protein/fibrillin conserved domain-containing protein</fullName>
    </recommendedName>
</protein>
<organism evidence="2 3">
    <name type="scientific">Tribonema minus</name>
    <dbReference type="NCBI Taxonomy" id="303371"/>
    <lineage>
        <taxon>Eukaryota</taxon>
        <taxon>Sar</taxon>
        <taxon>Stramenopiles</taxon>
        <taxon>Ochrophyta</taxon>
        <taxon>PX clade</taxon>
        <taxon>Xanthophyceae</taxon>
        <taxon>Tribonematales</taxon>
        <taxon>Tribonemataceae</taxon>
        <taxon>Tribonema</taxon>
    </lineage>
</organism>
<dbReference type="AlphaFoldDB" id="A0A835YNB0"/>
<evidence type="ECO:0000313" key="2">
    <source>
        <dbReference type="EMBL" id="KAG5177658.1"/>
    </source>
</evidence>
<name>A0A835YNB0_9STRA</name>
<dbReference type="OrthoDB" id="46972at2759"/>
<dbReference type="EMBL" id="JAFCMP010000523">
    <property type="protein sequence ID" value="KAG5177658.1"/>
    <property type="molecule type" value="Genomic_DNA"/>
</dbReference>
<keyword evidence="1" id="KW-0732">Signal</keyword>
<dbReference type="Proteomes" id="UP000664859">
    <property type="component" value="Unassembled WGS sequence"/>
</dbReference>
<reference evidence="2" key="1">
    <citation type="submission" date="2021-02" db="EMBL/GenBank/DDBJ databases">
        <title>First Annotated Genome of the Yellow-green Alga Tribonema minus.</title>
        <authorList>
            <person name="Mahan K.M."/>
        </authorList>
    </citation>
    <scope>NUCLEOTIDE SEQUENCE</scope>
    <source>
        <strain evidence="2">UTEX B ZZ1240</strain>
    </source>
</reference>
<feature type="signal peptide" evidence="1">
    <location>
        <begin position="1"/>
        <end position="21"/>
    </location>
</feature>
<evidence type="ECO:0008006" key="4">
    <source>
        <dbReference type="Google" id="ProtNLM"/>
    </source>
</evidence>
<proteinExistence type="predicted"/>
<feature type="chain" id="PRO_5032904599" description="Plastid lipid-associated protein/fibrillin conserved domain-containing protein" evidence="1">
    <location>
        <begin position="22"/>
        <end position="265"/>
    </location>
</feature>
<gene>
    <name evidence="2" type="ORF">JKP88DRAFT_264988</name>
</gene>
<evidence type="ECO:0000313" key="3">
    <source>
        <dbReference type="Proteomes" id="UP000664859"/>
    </source>
</evidence>
<sequence length="265" mass="28217">MVRGALCFCAAAFLCVDSACSFGIAPAAAKEISIKSRSCRTGRTVTSTVLCGKKKRALEVDEDGTVQQSKAELKKLDELAAQLLNLCTTNARDTAAIQAQARDLGSKAVKPAQSAELSKDWRLVYVSSGDVLGALGSGLHKLPLTRMEDQFVSFAGSRGLGREITTTEVLRVIGPFPNVKNVLSGTYKSMGTSELLINYTSMIDGTGKEITSGNAAMDGNVSIEVVFVGSDIMVTAPRDASGARQVMVYQREEDLEGALKRLRVT</sequence>
<keyword evidence="3" id="KW-1185">Reference proteome</keyword>